<sequence length="166" mass="17934">MREERWAKVSERDGVELVRRFTTSLASGDLDACIALLDDANVFSESASLPFGGDYVGGQGFRQLLGNVGRDFRVELDPPEIAGANNWVAVVVHGTFTSRRTGRSMPVECVDIYRLSGDKIVRVDVHYKDPGALTELCRESADPSGGSPPSGQLSSNTSQMNRGALT</sequence>
<organism evidence="3 4">
    <name type="scientific">Mycolicibacterium gilvum</name>
    <dbReference type="NCBI Taxonomy" id="1804"/>
    <lineage>
        <taxon>Bacteria</taxon>
        <taxon>Bacillati</taxon>
        <taxon>Actinomycetota</taxon>
        <taxon>Actinomycetes</taxon>
        <taxon>Mycobacteriales</taxon>
        <taxon>Mycobacteriaceae</taxon>
        <taxon>Mycolicibacterium</taxon>
    </lineage>
</organism>
<dbReference type="EMBL" id="UGQM01000001">
    <property type="protein sequence ID" value="STZ44183.1"/>
    <property type="molecule type" value="Genomic_DNA"/>
</dbReference>
<name>A0A378SNB0_9MYCO</name>
<evidence type="ECO:0000256" key="1">
    <source>
        <dbReference type="SAM" id="MobiDB-lite"/>
    </source>
</evidence>
<dbReference type="InterPro" id="IPR032710">
    <property type="entry name" value="NTF2-like_dom_sf"/>
</dbReference>
<feature type="region of interest" description="Disordered" evidence="1">
    <location>
        <begin position="138"/>
        <end position="166"/>
    </location>
</feature>
<dbReference type="InterPro" id="IPR037401">
    <property type="entry name" value="SnoaL-like"/>
</dbReference>
<evidence type="ECO:0000313" key="4">
    <source>
        <dbReference type="Proteomes" id="UP000254291"/>
    </source>
</evidence>
<dbReference type="Proteomes" id="UP000254291">
    <property type="component" value="Unassembled WGS sequence"/>
</dbReference>
<dbReference type="Gene3D" id="3.10.450.50">
    <property type="match status" value="1"/>
</dbReference>
<evidence type="ECO:0000313" key="3">
    <source>
        <dbReference type="EMBL" id="STZ44183.1"/>
    </source>
</evidence>
<feature type="compositionally biased region" description="Polar residues" evidence="1">
    <location>
        <begin position="152"/>
        <end position="166"/>
    </location>
</feature>
<reference evidence="3 4" key="1">
    <citation type="submission" date="2018-06" db="EMBL/GenBank/DDBJ databases">
        <authorList>
            <consortium name="Pathogen Informatics"/>
            <person name="Doyle S."/>
        </authorList>
    </citation>
    <scope>NUCLEOTIDE SEQUENCE [LARGE SCALE GENOMIC DNA]</scope>
    <source>
        <strain evidence="3 4">NCTC10742</strain>
    </source>
</reference>
<accession>A0A378SNB0</accession>
<dbReference type="AlphaFoldDB" id="A0A378SNB0"/>
<gene>
    <name evidence="3" type="ORF">NCTC10742_03415</name>
</gene>
<evidence type="ECO:0000259" key="2">
    <source>
        <dbReference type="Pfam" id="PF12680"/>
    </source>
</evidence>
<dbReference type="GO" id="GO:0016853">
    <property type="term" value="F:isomerase activity"/>
    <property type="evidence" value="ECO:0007669"/>
    <property type="project" value="UniProtKB-KW"/>
</dbReference>
<feature type="domain" description="SnoaL-like" evidence="2">
    <location>
        <begin position="18"/>
        <end position="123"/>
    </location>
</feature>
<protein>
    <submittedName>
        <fullName evidence="3">Ketosteroid isomerase-related protein</fullName>
    </submittedName>
</protein>
<dbReference type="SUPFAM" id="SSF54427">
    <property type="entry name" value="NTF2-like"/>
    <property type="match status" value="1"/>
</dbReference>
<proteinExistence type="predicted"/>
<dbReference type="Pfam" id="PF12680">
    <property type="entry name" value="SnoaL_2"/>
    <property type="match status" value="1"/>
</dbReference>
<keyword evidence="3" id="KW-0413">Isomerase</keyword>